<feature type="region of interest" description="Disordered" evidence="1">
    <location>
        <begin position="358"/>
        <end position="430"/>
    </location>
</feature>
<sequence length="483" mass="55362">MAANNGVNLFQMDFWDGMEPVFMMPTITPAERKAVWDAVADSVQQQLSLHKGIRIPTLGSFDVVHAETLVGNKTVTLQRPVFHLARNLGGVHSLENKDNLAGSKQLEPLKYARVAVEASVSRRKAECCVLGTTSLLYHCLEKGVSVAFVLRDVGVLFIEGSRVQMRFYLDFLEKVTGERIQDGDTLKALQQLDMVTSQAVSTASLSSTGRVITFPNFEQTFPATSLPRDHLKDFGFVPGEDKKNKTDLSPLRQGMEGRFSGLPVPAQKDSSAKAAAQPSLREEEAMEIGPSSRVRAKRRSGATKRQQQLRGAEKEEEKEEIPSEKREKRKFSLEKKEKEGILLEEKEKEKEQILLEIKQREETKKKEKEGILLEIKQREETKKKEKEGILLEEKEREEKKKEKEGNLSVEKEKEEILSEEEKRKLDEEKKKKQKMLLEVKEKRKFVPKEEKMKFLPEGKEKKKFLPEEEKRKPLSEEKKRKFI</sequence>
<evidence type="ECO:0000313" key="4">
    <source>
        <dbReference type="EMBL" id="RMB91006.1"/>
    </source>
</evidence>
<dbReference type="GO" id="GO:0005815">
    <property type="term" value="C:microtubule organizing center"/>
    <property type="evidence" value="ECO:0007669"/>
    <property type="project" value="TreeGrafter"/>
</dbReference>
<dbReference type="Proteomes" id="UP000269221">
    <property type="component" value="Unassembled WGS sequence"/>
</dbReference>
<evidence type="ECO:0008006" key="6">
    <source>
        <dbReference type="Google" id="ProtNLM"/>
    </source>
</evidence>
<evidence type="ECO:0000259" key="2">
    <source>
        <dbReference type="Pfam" id="PF14908"/>
    </source>
</evidence>
<dbReference type="PANTHER" id="PTHR14362:SF2">
    <property type="entry name" value="COILED-COIL DOMAIN-CONTAINING PROTEIN 81"/>
    <property type="match status" value="1"/>
</dbReference>
<feature type="domain" description="CCDC81 HU" evidence="3">
    <location>
        <begin position="106"/>
        <end position="178"/>
    </location>
</feature>
<dbReference type="InterPro" id="IPR040673">
    <property type="entry name" value="CCDC81_HU_dom_2"/>
</dbReference>
<dbReference type="InterPro" id="IPR028034">
    <property type="entry name" value="HU-CCDC81"/>
</dbReference>
<organism evidence="4 5">
    <name type="scientific">Hirundo rustica rustica</name>
    <dbReference type="NCBI Taxonomy" id="333673"/>
    <lineage>
        <taxon>Eukaryota</taxon>
        <taxon>Metazoa</taxon>
        <taxon>Chordata</taxon>
        <taxon>Craniata</taxon>
        <taxon>Vertebrata</taxon>
        <taxon>Euteleostomi</taxon>
        <taxon>Archelosauria</taxon>
        <taxon>Archosauria</taxon>
        <taxon>Dinosauria</taxon>
        <taxon>Saurischia</taxon>
        <taxon>Theropoda</taxon>
        <taxon>Coelurosauria</taxon>
        <taxon>Aves</taxon>
        <taxon>Neognathae</taxon>
        <taxon>Neoaves</taxon>
        <taxon>Telluraves</taxon>
        <taxon>Australaves</taxon>
        <taxon>Passeriformes</taxon>
        <taxon>Sylvioidea</taxon>
        <taxon>Hirundinidae</taxon>
        <taxon>Hirundo</taxon>
    </lineage>
</organism>
<feature type="compositionally biased region" description="Low complexity" evidence="1">
    <location>
        <begin position="265"/>
        <end position="278"/>
    </location>
</feature>
<evidence type="ECO:0000259" key="3">
    <source>
        <dbReference type="Pfam" id="PF18289"/>
    </source>
</evidence>
<feature type="domain" description="CCDC81 HU" evidence="2">
    <location>
        <begin position="24"/>
        <end position="94"/>
    </location>
</feature>
<reference evidence="4 5" key="1">
    <citation type="submission" date="2018-07" db="EMBL/GenBank/DDBJ databases">
        <title>A high quality draft genome assembly of the barn swallow (H. rustica rustica).</title>
        <authorList>
            <person name="Formenti G."/>
            <person name="Chiara M."/>
            <person name="Poveda L."/>
            <person name="Francoijs K.-J."/>
            <person name="Bonisoli-Alquati A."/>
            <person name="Canova L."/>
            <person name="Gianfranceschi L."/>
            <person name="Horner D.S."/>
            <person name="Saino N."/>
        </authorList>
    </citation>
    <scope>NUCLEOTIDE SEQUENCE [LARGE SCALE GENOMIC DNA]</scope>
    <source>
        <strain evidence="4">Chelidonia</strain>
        <tissue evidence="4">Blood</tissue>
    </source>
</reference>
<protein>
    <recommendedName>
        <fullName evidence="6">CCDC81 HU domain-containing protein</fullName>
    </recommendedName>
</protein>
<gene>
    <name evidence="4" type="ORF">DUI87_32604</name>
</gene>
<feature type="compositionally biased region" description="Basic and acidic residues" evidence="1">
    <location>
        <begin position="232"/>
        <end position="246"/>
    </location>
</feature>
<comment type="caution">
    <text evidence="4">The sequence shown here is derived from an EMBL/GenBank/DDBJ whole genome shotgun (WGS) entry which is preliminary data.</text>
</comment>
<dbReference type="Pfam" id="PF18289">
    <property type="entry name" value="HU-CCDC81_euk_2"/>
    <property type="match status" value="1"/>
</dbReference>
<name>A0A3M0J8S4_HIRRU</name>
<dbReference type="AlphaFoldDB" id="A0A3M0J8S4"/>
<accession>A0A3M0J8S4</accession>
<dbReference type="PANTHER" id="PTHR14362">
    <property type="entry name" value="COILED-COIL DOMAIN-CONTAINING PROTEIN 81"/>
    <property type="match status" value="1"/>
</dbReference>
<dbReference type="EMBL" id="QRBI01000240">
    <property type="protein sequence ID" value="RMB91006.1"/>
    <property type="molecule type" value="Genomic_DNA"/>
</dbReference>
<evidence type="ECO:0000313" key="5">
    <source>
        <dbReference type="Proteomes" id="UP000269221"/>
    </source>
</evidence>
<keyword evidence="5" id="KW-1185">Reference proteome</keyword>
<feature type="region of interest" description="Disordered" evidence="1">
    <location>
        <begin position="456"/>
        <end position="483"/>
    </location>
</feature>
<proteinExistence type="predicted"/>
<dbReference type="Pfam" id="PF14908">
    <property type="entry name" value="HU-CCDC81_euk_1"/>
    <property type="match status" value="1"/>
</dbReference>
<dbReference type="OrthoDB" id="125906at2759"/>
<evidence type="ECO:0000256" key="1">
    <source>
        <dbReference type="SAM" id="MobiDB-lite"/>
    </source>
</evidence>
<feature type="compositionally biased region" description="Basic and acidic residues" evidence="1">
    <location>
        <begin position="311"/>
        <end position="334"/>
    </location>
</feature>
<dbReference type="InterPro" id="IPR026295">
    <property type="entry name" value="CCD81"/>
</dbReference>
<feature type="region of interest" description="Disordered" evidence="1">
    <location>
        <begin position="232"/>
        <end position="334"/>
    </location>
</feature>